<protein>
    <submittedName>
        <fullName evidence="2">Uncharacterized protein</fullName>
    </submittedName>
</protein>
<name>A0A0F9RES0_9ZZZZ</name>
<gene>
    <name evidence="2" type="ORF">LCGC14_0903350</name>
</gene>
<accession>A0A0F9RES0</accession>
<reference evidence="2" key="1">
    <citation type="journal article" date="2015" name="Nature">
        <title>Complex archaea that bridge the gap between prokaryotes and eukaryotes.</title>
        <authorList>
            <person name="Spang A."/>
            <person name="Saw J.H."/>
            <person name="Jorgensen S.L."/>
            <person name="Zaremba-Niedzwiedzka K."/>
            <person name="Martijn J."/>
            <person name="Lind A.E."/>
            <person name="van Eijk R."/>
            <person name="Schleper C."/>
            <person name="Guy L."/>
            <person name="Ettema T.J."/>
        </authorList>
    </citation>
    <scope>NUCLEOTIDE SEQUENCE</scope>
</reference>
<sequence>MSIELLLPEKASSAEEKMLNFVLAKTGGYVEGSRTPWFKMAWAATDFIRDQDADSGLVKEYPRCFHEKQSSYHILKYHSQASVFGGEYLCTGIHLLDVTGCEVHKFDSSAIPRQEQKCTCTPVHPTLTIAEVIAPMIEHNRVKDAAAKRLAEDVVRAKYQKYEQEQTDAIFEPLRPTYSGRMPENNHPAILQLEE</sequence>
<evidence type="ECO:0000256" key="1">
    <source>
        <dbReference type="SAM" id="MobiDB-lite"/>
    </source>
</evidence>
<organism evidence="2">
    <name type="scientific">marine sediment metagenome</name>
    <dbReference type="NCBI Taxonomy" id="412755"/>
    <lineage>
        <taxon>unclassified sequences</taxon>
        <taxon>metagenomes</taxon>
        <taxon>ecological metagenomes</taxon>
    </lineage>
</organism>
<proteinExistence type="predicted"/>
<comment type="caution">
    <text evidence="2">The sequence shown here is derived from an EMBL/GenBank/DDBJ whole genome shotgun (WGS) entry which is preliminary data.</text>
</comment>
<feature type="region of interest" description="Disordered" evidence="1">
    <location>
        <begin position="175"/>
        <end position="195"/>
    </location>
</feature>
<dbReference type="AlphaFoldDB" id="A0A0F9RES0"/>
<evidence type="ECO:0000313" key="2">
    <source>
        <dbReference type="EMBL" id="KKN23586.1"/>
    </source>
</evidence>
<dbReference type="EMBL" id="LAZR01002957">
    <property type="protein sequence ID" value="KKN23586.1"/>
    <property type="molecule type" value="Genomic_DNA"/>
</dbReference>